<keyword evidence="2" id="KW-1185">Reference proteome</keyword>
<gene>
    <name evidence="1" type="ORF">D5086_021097</name>
</gene>
<name>A0ACC4BLW4_POPAL</name>
<sequence length="2428" mass="274084">MAKREVLLDRWRTIEEEEELHANDGDNPVIRRRLHLLKEQWFSDTFEYLISLPREEHIWCGDFDLMGPLLETFYNYYKDDRPDSPLRLLWKRMSGEMRHCIQCVSQHHHAQEMYDKEYETSSIGPLLEVLKSIDEERVTQHLREINDRLKKQEYDHLRDNVDVVSLMYEVLMFPVLLDDQSLLSEFELFIEAVDNMHELALSGHQQFPGVYALLFLNRRVRTVGRRLARSMEKLRGATDLEPLQPLLKKFLGFLETEILPSASKTSRPRAQMERLSIWLGITSLIEFLEPPAFEEGILECYPIFFDIVLNHISGDSAEFCHAVSCLKELFKMLGCKLWLRSTLSPSVMRNTLLGQCFHTQNEKIHKDILDLFPPFLQSLEALQDGEHEKQRRHFLYFLLHQVPVSSNFNVLTRKLACKIALLIVHRGYKMNPPCPPYECAHMWGPSLVATLKDSSLHSALRQPAFNLIQIILVSDAAALLSTMWSNHKIIDADTNICFELNDDVKDEDRLPFVIDVEDTDGICWSEFSAQSKIASEEHRGWMCIPMLWIDVLVDTDPSVLPLSFLKAVFWARSHLTMVEPETSVQTVRTWLSTSATEISTSFGWKVPTGFDDGGVGKESKNSIKVSVMHLPLIRTFNRLTTHFLALMRLGELRKQWTWEPSMAESLILSLLDSNDDVRQFGKCILEQVSSTRGLACGLKFLCSSGFSLAAMFLGLRHALKVVQLDSVVSKFQTLQHFFFVLCKLIKEGDLHKPDLPQNSSDDSKIRKYSSQGGFLTHPVFDSSPSNIDGHSLNVDLKLQEKFRYLLSRIAWPSIRMFLVEGKAFIDYSLCQMTCVRVLEILPVVFERLFQPLFKHAWDNGKMVENPSNFGWLYDLMDWGKSSLKVVVVYWKRTVIYLLNLLKGFCSNASELTVRAIEKLISCDNISIDQLTEQVSHLQVALSKEVSFDNVMITSKPKAPDVLPVLVEDADVQILDSVSMSDKRNKSDVIVVSDDEAEKQISPVKVAASTSDSCKISLDSKKIAPADRIVSPTDTEYKGSRNDTSRDLLDDPQQKDALDITSLTSQKLDSDKLRGKQPPHLKSKGGSKSSKNVPLSSQCRIDLKSPESVSSKSSNDAGNSMISETRDSILKELVRDTGADPPEAAVKSVRQQQFNLTKLTATVPKRQVIQLKTPAGNRFGNLQRLEAGVKRFKPPRLDDWYRPILEIDYFAIVGLASARKDENQTVSRLKEVPVCFQSPEQYVDIFRPLVLEEFKAQLRSSFLEMSSWEEMYYGSLSVLSVERIDDFHLVRFVHDESDSTSSRSFSENDLLLLTKEAPENASHDVHMVGKVERRERENKRRSSILLIRFYFLNGSLRLNQARRQLVDRSKWHASRIMSITPQLREFQALSSIKDIPILSAILKPVNDSLGNNESRELGLSNLSQPLQQTLKSSFNDSQLQAISVAIGSTILKKDFDLSLIQGPPGTGKTRTIVAIVSGLLASLQGTKDTKNSLKGHLKQGNGLSITSRPKINQSVAIARAWQDAALARQLNKDVERNEKSVESSFRGRVLICAQSNAAVDELVSRISSQGLYGNDGKMYKPYLVRVGNAKTVHLNSLPFFIDTLVDNRLAEERMHLSNSKKDSGIGSSAALRSNLEKLVDCIRFYEAKRANLKDGNLDLKNSLEDELHKEDETKQMSDSELEITLKKLYEEKKQLFKDLSAAQVQEKKTSEEIRAMKHKLRKLILKDAEIVVTTLSGCGGDLYVVCSESMSNYKFACPSEHTLFDAVVIDEAAQALEPATLIPLQLLKSNGTKCIMVGDPKQLPATVLSNVASKFLYECSMFERLQRAGHPVTMLTKQYRMHPEICRFPSLHFYDSKLMNGEKMSNKSASFHEIEVLGPYLFYDIMDGQELRGKTSGASSLYNEREAEAAVELLRFFKRRYSSEFVGGRIGIITPYKCQLSLLRSRFSSAFGSSVVADMEFNTVDGFQGREVDILILSTVRAADSNSSMNGLSSSSIGFVADVRRMNVALTRAKLSLWILGNARTLQTNWNWAALVKDAKERNLVISAKQPYESLFDTAPRDTCRRESINNHSRQSKHVENFRGSGKRGKQNEQKVYRDKNSIRSVTQCDGTVAGDGKDFYVQSSKRKPREEHDLPGKMDLPKNFKSIIPGESVTGDESKGKDRSQKKLSSGKKKEKCANSKSTRERSELELGDGHKNLKLNMLRGPKKSIEGKRSQKNLDSSTSSAEGSLKSKEVNDGRDPNPIGASLDLITKRKQQREAVEAILNSSLISSKKSEPSMKSMSAKRPPSPTSAVRSNLKKVYCKIRAISTAVKVKISVIPVRYKEDRGAVVVKSEEALLDLECQADNTLLWKAYATKDAFFDAFQSTVSIRSLDLSKLRCTAPMLSTFPSLPFMSPPTEGDWLSRQHFLIRTCPSGHHRVVGKMVVLG</sequence>
<dbReference type="EMBL" id="RCHU02000010">
    <property type="protein sequence ID" value="KAL3579593.1"/>
    <property type="molecule type" value="Genomic_DNA"/>
</dbReference>
<reference evidence="1 2" key="1">
    <citation type="journal article" date="2024" name="Plant Biotechnol. J.">
        <title>Genome and CRISPR/Cas9 system of a widespread forest tree (Populus alba) in the world.</title>
        <authorList>
            <person name="Liu Y.J."/>
            <person name="Jiang P.F."/>
            <person name="Han X.M."/>
            <person name="Li X.Y."/>
            <person name="Wang H.M."/>
            <person name="Wang Y.J."/>
            <person name="Wang X.X."/>
            <person name="Zeng Q.Y."/>
        </authorList>
    </citation>
    <scope>NUCLEOTIDE SEQUENCE [LARGE SCALE GENOMIC DNA]</scope>
    <source>
        <strain evidence="2">cv. PAL-ZL1</strain>
    </source>
</reference>
<dbReference type="Proteomes" id="UP000309997">
    <property type="component" value="Unassembled WGS sequence"/>
</dbReference>
<proteinExistence type="predicted"/>
<protein>
    <submittedName>
        <fullName evidence="1">Uncharacterized protein</fullName>
    </submittedName>
</protein>
<organism evidence="1 2">
    <name type="scientific">Populus alba</name>
    <name type="common">White poplar</name>
    <dbReference type="NCBI Taxonomy" id="43335"/>
    <lineage>
        <taxon>Eukaryota</taxon>
        <taxon>Viridiplantae</taxon>
        <taxon>Streptophyta</taxon>
        <taxon>Embryophyta</taxon>
        <taxon>Tracheophyta</taxon>
        <taxon>Spermatophyta</taxon>
        <taxon>Magnoliopsida</taxon>
        <taxon>eudicotyledons</taxon>
        <taxon>Gunneridae</taxon>
        <taxon>Pentapetalae</taxon>
        <taxon>rosids</taxon>
        <taxon>fabids</taxon>
        <taxon>Malpighiales</taxon>
        <taxon>Salicaceae</taxon>
        <taxon>Saliceae</taxon>
        <taxon>Populus</taxon>
    </lineage>
</organism>
<comment type="caution">
    <text evidence="1">The sequence shown here is derived from an EMBL/GenBank/DDBJ whole genome shotgun (WGS) entry which is preliminary data.</text>
</comment>
<evidence type="ECO:0000313" key="1">
    <source>
        <dbReference type="EMBL" id="KAL3579593.1"/>
    </source>
</evidence>
<accession>A0ACC4BLW4</accession>
<evidence type="ECO:0000313" key="2">
    <source>
        <dbReference type="Proteomes" id="UP000309997"/>
    </source>
</evidence>